<accession>A0A6C0C549</accession>
<proteinExistence type="inferred from homology"/>
<dbReference type="GO" id="GO:0005758">
    <property type="term" value="C:mitochondrial intermembrane space"/>
    <property type="evidence" value="ECO:0007669"/>
    <property type="project" value="UniProtKB-SubCell"/>
</dbReference>
<evidence type="ECO:0000256" key="20">
    <source>
        <dbReference type="ARBA" id="ARBA00040123"/>
    </source>
</evidence>
<organism evidence="28">
    <name type="scientific">viral metagenome</name>
    <dbReference type="NCBI Taxonomy" id="1070528"/>
    <lineage>
        <taxon>unclassified sequences</taxon>
        <taxon>metagenomes</taxon>
        <taxon>organismal metagenomes</taxon>
    </lineage>
</organism>
<dbReference type="GO" id="GO:0032587">
    <property type="term" value="C:ruffle membrane"/>
    <property type="evidence" value="ECO:0007669"/>
    <property type="project" value="UniProtKB-SubCell"/>
</dbReference>
<dbReference type="InterPro" id="IPR006683">
    <property type="entry name" value="Thioestr_dom"/>
</dbReference>
<keyword evidence="10" id="KW-0276">Fatty acid metabolism</keyword>
<evidence type="ECO:0000256" key="12">
    <source>
        <dbReference type="ARBA" id="ARBA00023098"/>
    </source>
</evidence>
<dbReference type="InterPro" id="IPR052365">
    <property type="entry name" value="THEM4/THEM5_acyl-CoA_thioest"/>
</dbReference>
<comment type="catalytic activity">
    <reaction evidence="22">
        <text>octanoyl-CoA + H2O = octanoate + CoA + H(+)</text>
        <dbReference type="Rhea" id="RHEA:30143"/>
        <dbReference type="ChEBI" id="CHEBI:15377"/>
        <dbReference type="ChEBI" id="CHEBI:15378"/>
        <dbReference type="ChEBI" id="CHEBI:25646"/>
        <dbReference type="ChEBI" id="CHEBI:57287"/>
        <dbReference type="ChEBI" id="CHEBI:57386"/>
    </reaction>
    <physiologicalReaction direction="left-to-right" evidence="22">
        <dbReference type="Rhea" id="RHEA:30144"/>
    </physiologicalReaction>
</comment>
<sequence length="176" mass="20426">MIKSLNSKIFKRFLQTNTVPPSGYRKSTDDDLLWLKHDNMKSRNFLYSQKTLKRDYFIQNDSHYHWSRDIKGIVNFGNTCEGQPGFVHGGASAAVLDEVLGFTCFANKFLASTSNLNINYYKPIKLNNLIFVKSRIYNINNRDIYLNASLFQNKETGEQKKLVEAYSIWKLPINIK</sequence>
<dbReference type="EC" id="3.1.2.2" evidence="19"/>
<evidence type="ECO:0000256" key="18">
    <source>
        <dbReference type="ARBA" id="ARBA00038456"/>
    </source>
</evidence>
<dbReference type="GO" id="GO:0016787">
    <property type="term" value="F:hydrolase activity"/>
    <property type="evidence" value="ECO:0007669"/>
    <property type="project" value="UniProtKB-KW"/>
</dbReference>
<evidence type="ECO:0000256" key="6">
    <source>
        <dbReference type="ARBA" id="ARBA00022490"/>
    </source>
</evidence>
<dbReference type="InterPro" id="IPR029069">
    <property type="entry name" value="HotDog_dom_sf"/>
</dbReference>
<name>A0A6C0C549_9ZZZZ</name>
<keyword evidence="14" id="KW-0472">Membrane</keyword>
<comment type="catalytic activity">
    <reaction evidence="25">
        <text>dodecanoyl-CoA + H2O = dodecanoate + CoA + H(+)</text>
        <dbReference type="Rhea" id="RHEA:30135"/>
        <dbReference type="ChEBI" id="CHEBI:15377"/>
        <dbReference type="ChEBI" id="CHEBI:15378"/>
        <dbReference type="ChEBI" id="CHEBI:18262"/>
        <dbReference type="ChEBI" id="CHEBI:57287"/>
        <dbReference type="ChEBI" id="CHEBI:57375"/>
    </reaction>
    <physiologicalReaction direction="left-to-right" evidence="25">
        <dbReference type="Rhea" id="RHEA:30136"/>
    </physiologicalReaction>
</comment>
<keyword evidence="12" id="KW-0443">Lipid metabolism</keyword>
<comment type="catalytic activity">
    <reaction evidence="26">
        <text>tetradecanoyl-CoA + H2O = tetradecanoate + CoA + H(+)</text>
        <dbReference type="Rhea" id="RHEA:40119"/>
        <dbReference type="ChEBI" id="CHEBI:15377"/>
        <dbReference type="ChEBI" id="CHEBI:15378"/>
        <dbReference type="ChEBI" id="CHEBI:30807"/>
        <dbReference type="ChEBI" id="CHEBI:57287"/>
        <dbReference type="ChEBI" id="CHEBI:57385"/>
    </reaction>
    <physiologicalReaction direction="left-to-right" evidence="26">
        <dbReference type="Rhea" id="RHEA:40120"/>
    </physiologicalReaction>
</comment>
<evidence type="ECO:0000256" key="26">
    <source>
        <dbReference type="ARBA" id="ARBA00048180"/>
    </source>
</evidence>
<comment type="catalytic activity">
    <reaction evidence="24">
        <text>decanoyl-CoA + H2O = decanoate + CoA + H(+)</text>
        <dbReference type="Rhea" id="RHEA:40059"/>
        <dbReference type="ChEBI" id="CHEBI:15377"/>
        <dbReference type="ChEBI" id="CHEBI:15378"/>
        <dbReference type="ChEBI" id="CHEBI:27689"/>
        <dbReference type="ChEBI" id="CHEBI:57287"/>
        <dbReference type="ChEBI" id="CHEBI:61430"/>
    </reaction>
    <physiologicalReaction direction="left-to-right" evidence="24">
        <dbReference type="Rhea" id="RHEA:40060"/>
    </physiologicalReaction>
</comment>
<evidence type="ECO:0000256" key="23">
    <source>
        <dbReference type="ARBA" id="ARBA00047734"/>
    </source>
</evidence>
<feature type="domain" description="Thioesterase" evidence="27">
    <location>
        <begin position="85"/>
        <end position="154"/>
    </location>
</feature>
<dbReference type="AlphaFoldDB" id="A0A6C0C549"/>
<evidence type="ECO:0000256" key="3">
    <source>
        <dbReference type="ARBA" id="ARBA00004632"/>
    </source>
</evidence>
<evidence type="ECO:0000256" key="13">
    <source>
        <dbReference type="ARBA" id="ARBA00023128"/>
    </source>
</evidence>
<keyword evidence="8" id="KW-0999">Mitochondrion inner membrane</keyword>
<dbReference type="EMBL" id="MN739323">
    <property type="protein sequence ID" value="QHS98778.1"/>
    <property type="molecule type" value="Genomic_DNA"/>
</dbReference>
<keyword evidence="15" id="KW-0966">Cell projection</keyword>
<comment type="similarity">
    <text evidence="18">Belongs to the THEM4/THEM5 thioesterase family.</text>
</comment>
<dbReference type="GO" id="GO:0005743">
    <property type="term" value="C:mitochondrial inner membrane"/>
    <property type="evidence" value="ECO:0007669"/>
    <property type="project" value="UniProtKB-SubCell"/>
</dbReference>
<keyword evidence="6" id="KW-0963">Cytoplasm</keyword>
<evidence type="ECO:0000259" key="27">
    <source>
        <dbReference type="Pfam" id="PF03061"/>
    </source>
</evidence>
<evidence type="ECO:0000256" key="19">
    <source>
        <dbReference type="ARBA" id="ARBA00038848"/>
    </source>
</evidence>
<evidence type="ECO:0000256" key="11">
    <source>
        <dbReference type="ARBA" id="ARBA00022946"/>
    </source>
</evidence>
<comment type="subcellular location">
    <subcellularLocation>
        <location evidence="3">Cell projection</location>
        <location evidence="3">Ruffle membrane</location>
    </subcellularLocation>
    <subcellularLocation>
        <location evidence="1">Cytoplasm</location>
    </subcellularLocation>
    <subcellularLocation>
        <location evidence="4">Mitochondrion inner membrane</location>
        <topology evidence="4">Peripheral membrane protein</topology>
    </subcellularLocation>
    <subcellularLocation>
        <location evidence="2">Mitochondrion intermembrane space</location>
    </subcellularLocation>
</comment>
<evidence type="ECO:0000256" key="24">
    <source>
        <dbReference type="ARBA" id="ARBA00047969"/>
    </source>
</evidence>
<evidence type="ECO:0000256" key="15">
    <source>
        <dbReference type="ARBA" id="ARBA00023273"/>
    </source>
</evidence>
<reference evidence="28" key="1">
    <citation type="journal article" date="2020" name="Nature">
        <title>Giant virus diversity and host interactions through global metagenomics.</title>
        <authorList>
            <person name="Schulz F."/>
            <person name="Roux S."/>
            <person name="Paez-Espino D."/>
            <person name="Jungbluth S."/>
            <person name="Walsh D.A."/>
            <person name="Denef V.J."/>
            <person name="McMahon K.D."/>
            <person name="Konstantinidis K.T."/>
            <person name="Eloe-Fadrosh E.A."/>
            <person name="Kyrpides N.C."/>
            <person name="Woyke T."/>
        </authorList>
    </citation>
    <scope>NUCLEOTIDE SEQUENCE</scope>
    <source>
        <strain evidence="28">GVMAG-M-3300020185-18</strain>
    </source>
</reference>
<comment type="catalytic activity">
    <reaction evidence="16">
        <text>(5Z,8Z,11Z,14Z)-eicosatetraenoyl-CoA + H2O = (5Z,8Z,11Z,14Z)-eicosatetraenoate + CoA + H(+)</text>
        <dbReference type="Rhea" id="RHEA:40151"/>
        <dbReference type="ChEBI" id="CHEBI:15377"/>
        <dbReference type="ChEBI" id="CHEBI:15378"/>
        <dbReference type="ChEBI" id="CHEBI:32395"/>
        <dbReference type="ChEBI" id="CHEBI:57287"/>
        <dbReference type="ChEBI" id="CHEBI:57368"/>
    </reaction>
    <physiologicalReaction direction="left-to-right" evidence="16">
        <dbReference type="Rhea" id="RHEA:40152"/>
    </physiologicalReaction>
</comment>
<protein>
    <recommendedName>
        <fullName evidence="20">Acyl-coenzyme A thioesterase THEM4</fullName>
        <ecNumber evidence="19">3.1.2.2</ecNumber>
    </recommendedName>
    <alternativeName>
        <fullName evidence="21">Thioesterase superfamily member 4</fullName>
    </alternativeName>
</protein>
<evidence type="ECO:0000256" key="25">
    <source>
        <dbReference type="ARBA" id="ARBA00048074"/>
    </source>
</evidence>
<keyword evidence="5" id="KW-1003">Cell membrane</keyword>
<keyword evidence="11" id="KW-0809">Transit peptide</keyword>
<comment type="catalytic activity">
    <reaction evidence="17">
        <text>(9Z)-octadecenoyl-CoA + H2O = (9Z)-octadecenoate + CoA + H(+)</text>
        <dbReference type="Rhea" id="RHEA:40139"/>
        <dbReference type="ChEBI" id="CHEBI:15377"/>
        <dbReference type="ChEBI" id="CHEBI:15378"/>
        <dbReference type="ChEBI" id="CHEBI:30823"/>
        <dbReference type="ChEBI" id="CHEBI:57287"/>
        <dbReference type="ChEBI" id="CHEBI:57387"/>
    </reaction>
    <physiologicalReaction direction="left-to-right" evidence="17">
        <dbReference type="Rhea" id="RHEA:40140"/>
    </physiologicalReaction>
</comment>
<evidence type="ECO:0000256" key="4">
    <source>
        <dbReference type="ARBA" id="ARBA00004637"/>
    </source>
</evidence>
<evidence type="ECO:0000256" key="2">
    <source>
        <dbReference type="ARBA" id="ARBA00004569"/>
    </source>
</evidence>
<evidence type="ECO:0000256" key="10">
    <source>
        <dbReference type="ARBA" id="ARBA00022832"/>
    </source>
</evidence>
<comment type="catalytic activity">
    <reaction evidence="23">
        <text>hexadecanoyl-CoA + H2O = hexadecanoate + CoA + H(+)</text>
        <dbReference type="Rhea" id="RHEA:16645"/>
        <dbReference type="ChEBI" id="CHEBI:7896"/>
        <dbReference type="ChEBI" id="CHEBI:15377"/>
        <dbReference type="ChEBI" id="CHEBI:15378"/>
        <dbReference type="ChEBI" id="CHEBI:57287"/>
        <dbReference type="ChEBI" id="CHEBI:57379"/>
        <dbReference type="EC" id="3.1.2.2"/>
    </reaction>
    <physiologicalReaction direction="left-to-right" evidence="23">
        <dbReference type="Rhea" id="RHEA:16646"/>
    </physiologicalReaction>
</comment>
<evidence type="ECO:0000313" key="28">
    <source>
        <dbReference type="EMBL" id="QHS98778.1"/>
    </source>
</evidence>
<dbReference type="PANTHER" id="PTHR12418">
    <property type="entry name" value="ACYL-COENZYME A THIOESTERASE THEM4"/>
    <property type="match status" value="1"/>
</dbReference>
<evidence type="ECO:0000256" key="16">
    <source>
        <dbReference type="ARBA" id="ARBA00035852"/>
    </source>
</evidence>
<keyword evidence="7" id="KW-0053">Apoptosis</keyword>
<dbReference type="PANTHER" id="PTHR12418:SF19">
    <property type="entry name" value="ACYL-COENZYME A THIOESTERASE THEM4"/>
    <property type="match status" value="1"/>
</dbReference>
<dbReference type="Gene3D" id="3.10.129.10">
    <property type="entry name" value="Hotdog Thioesterase"/>
    <property type="match status" value="1"/>
</dbReference>
<dbReference type="GO" id="GO:0006631">
    <property type="term" value="P:fatty acid metabolic process"/>
    <property type="evidence" value="ECO:0007669"/>
    <property type="project" value="UniProtKB-KW"/>
</dbReference>
<evidence type="ECO:0000256" key="9">
    <source>
        <dbReference type="ARBA" id="ARBA00022801"/>
    </source>
</evidence>
<dbReference type="Pfam" id="PF03061">
    <property type="entry name" value="4HBT"/>
    <property type="match status" value="1"/>
</dbReference>
<keyword evidence="13" id="KW-0496">Mitochondrion</keyword>
<dbReference type="CDD" id="cd03443">
    <property type="entry name" value="PaaI_thioesterase"/>
    <property type="match status" value="1"/>
</dbReference>
<keyword evidence="9" id="KW-0378">Hydrolase</keyword>
<evidence type="ECO:0000256" key="7">
    <source>
        <dbReference type="ARBA" id="ARBA00022703"/>
    </source>
</evidence>
<evidence type="ECO:0000256" key="22">
    <source>
        <dbReference type="ARBA" id="ARBA00047588"/>
    </source>
</evidence>
<dbReference type="SUPFAM" id="SSF54637">
    <property type="entry name" value="Thioesterase/thiol ester dehydrase-isomerase"/>
    <property type="match status" value="1"/>
</dbReference>
<evidence type="ECO:0000256" key="8">
    <source>
        <dbReference type="ARBA" id="ARBA00022792"/>
    </source>
</evidence>
<evidence type="ECO:0000256" key="5">
    <source>
        <dbReference type="ARBA" id="ARBA00022475"/>
    </source>
</evidence>
<dbReference type="GO" id="GO:0006915">
    <property type="term" value="P:apoptotic process"/>
    <property type="evidence" value="ECO:0007669"/>
    <property type="project" value="UniProtKB-KW"/>
</dbReference>
<evidence type="ECO:0000256" key="14">
    <source>
        <dbReference type="ARBA" id="ARBA00023136"/>
    </source>
</evidence>
<evidence type="ECO:0000256" key="1">
    <source>
        <dbReference type="ARBA" id="ARBA00004496"/>
    </source>
</evidence>
<evidence type="ECO:0000256" key="17">
    <source>
        <dbReference type="ARBA" id="ARBA00037002"/>
    </source>
</evidence>
<evidence type="ECO:0000256" key="21">
    <source>
        <dbReference type="ARBA" id="ARBA00043210"/>
    </source>
</evidence>